<feature type="compositionally biased region" description="Polar residues" evidence="13">
    <location>
        <begin position="1"/>
        <end position="21"/>
    </location>
</feature>
<evidence type="ECO:0000256" key="10">
    <source>
        <dbReference type="ARBA" id="ARBA00048679"/>
    </source>
</evidence>
<dbReference type="FunFam" id="3.30.200.20:FF:000192">
    <property type="entry name" value="Serine/threonine-protein kinase cot-1"/>
    <property type="match status" value="1"/>
</dbReference>
<evidence type="ECO:0000256" key="7">
    <source>
        <dbReference type="ARBA" id="ARBA00022840"/>
    </source>
</evidence>
<dbReference type="Proteomes" id="UP000054166">
    <property type="component" value="Unassembled WGS sequence"/>
</dbReference>
<evidence type="ECO:0000256" key="8">
    <source>
        <dbReference type="ARBA" id="ARBA00038271"/>
    </source>
</evidence>
<evidence type="ECO:0000256" key="9">
    <source>
        <dbReference type="ARBA" id="ARBA00047899"/>
    </source>
</evidence>
<sequence length="494" mass="56606">MSQPNPGPSSLNVNVNAAQNYSRSRPSSPTTPLYQTSPKPRGEDYVYFARRPQDNFTSDAVARATAAKLKLESYYKVAVDTAIERNARRGELEQKLSQPLSNEAKEREVRKYNKLESQHLRLKRTKIRLTDFRTVKVIGKGAFGEVRLVQKLDTGKVYAMKTLQKAEMLKRDQLAHVRAERDVLAESTSPWVVQLYYSFQDVAYLYLIMEFLPGGDLMTMLMKYDIFSEDVSRFYMAECILAIEAVHKLGYIHRDIKPDNILIDIKGHLKLSDFGLSTGLHKTSEGDVYKRLLEQEKQRDPARNSVQVDAINLTMNREQIATWKANRRKLAYSTVGTPDYIAPEVFFLNGYGKECDWWSLGAIMFECLVGYAPFCSELPGDTYKKIIDWPNFLFFPDEVHLSYEAEHLIRSMMTWADSRLTVEGIKGHPFFFGADWDSLRYIDPPFVPALQSITDTSYFPTDDLGNLPDQLETTQSLGSEQDLAFIGFTFKRFP</sequence>
<dbReference type="FunCoup" id="A0A0C3G251">
    <property type="interactions" value="231"/>
</dbReference>
<keyword evidence="17" id="KW-1185">Reference proteome</keyword>
<feature type="compositionally biased region" description="Low complexity" evidence="13">
    <location>
        <begin position="22"/>
        <end position="32"/>
    </location>
</feature>
<comment type="catalytic activity">
    <reaction evidence="10">
        <text>L-seryl-[protein] + ATP = O-phospho-L-seryl-[protein] + ADP + H(+)</text>
        <dbReference type="Rhea" id="RHEA:17989"/>
        <dbReference type="Rhea" id="RHEA-COMP:9863"/>
        <dbReference type="Rhea" id="RHEA-COMP:11604"/>
        <dbReference type="ChEBI" id="CHEBI:15378"/>
        <dbReference type="ChEBI" id="CHEBI:29999"/>
        <dbReference type="ChEBI" id="CHEBI:30616"/>
        <dbReference type="ChEBI" id="CHEBI:83421"/>
        <dbReference type="ChEBI" id="CHEBI:456216"/>
        <dbReference type="EC" id="2.7.11.1"/>
    </reaction>
</comment>
<dbReference type="PANTHER" id="PTHR22988:SF76">
    <property type="entry name" value="CHROMOSOME UNDETERMINED SCAFFOLD_135, WHOLE GENOME SHOTGUN SEQUENCE"/>
    <property type="match status" value="1"/>
</dbReference>
<dbReference type="InterPro" id="IPR000961">
    <property type="entry name" value="AGC-kinase_C"/>
</dbReference>
<dbReference type="GO" id="GO:0004674">
    <property type="term" value="F:protein serine/threonine kinase activity"/>
    <property type="evidence" value="ECO:0007669"/>
    <property type="project" value="UniProtKB-KW"/>
</dbReference>
<keyword evidence="7 11" id="KW-0067">ATP-binding</keyword>
<keyword evidence="4" id="KW-0808">Transferase</keyword>
<evidence type="ECO:0000259" key="15">
    <source>
        <dbReference type="PROSITE" id="PS51285"/>
    </source>
</evidence>
<dbReference type="InterPro" id="IPR017441">
    <property type="entry name" value="Protein_kinase_ATP_BS"/>
</dbReference>
<dbReference type="FunFam" id="1.10.510.10:FF:000024">
    <property type="entry name" value="Probable serine/threonine-protein kinase cot-1"/>
    <property type="match status" value="1"/>
</dbReference>
<dbReference type="SUPFAM" id="SSF56112">
    <property type="entry name" value="Protein kinase-like (PK-like)"/>
    <property type="match status" value="1"/>
</dbReference>
<keyword evidence="3" id="KW-0597">Phosphoprotein</keyword>
<organism evidence="16 17">
    <name type="scientific">Piloderma croceum (strain F 1598)</name>
    <dbReference type="NCBI Taxonomy" id="765440"/>
    <lineage>
        <taxon>Eukaryota</taxon>
        <taxon>Fungi</taxon>
        <taxon>Dikarya</taxon>
        <taxon>Basidiomycota</taxon>
        <taxon>Agaricomycotina</taxon>
        <taxon>Agaricomycetes</taxon>
        <taxon>Agaricomycetidae</taxon>
        <taxon>Atheliales</taxon>
        <taxon>Atheliaceae</taxon>
        <taxon>Piloderma</taxon>
    </lineage>
</organism>
<dbReference type="SMART" id="SM00220">
    <property type="entry name" value="S_TKc"/>
    <property type="match status" value="1"/>
</dbReference>
<gene>
    <name evidence="16" type="ORF">PILCRDRAFT_812194</name>
</gene>
<evidence type="ECO:0000256" key="11">
    <source>
        <dbReference type="PROSITE-ProRule" id="PRU10141"/>
    </source>
</evidence>
<keyword evidence="5 11" id="KW-0547">Nucleotide-binding</keyword>
<dbReference type="PANTHER" id="PTHR22988">
    <property type="entry name" value="MYOTONIC DYSTROPHY S/T KINASE-RELATED"/>
    <property type="match status" value="1"/>
</dbReference>
<dbReference type="InterPro" id="IPR011009">
    <property type="entry name" value="Kinase-like_dom_sf"/>
</dbReference>
<evidence type="ECO:0000256" key="4">
    <source>
        <dbReference type="ARBA" id="ARBA00022679"/>
    </source>
</evidence>
<evidence type="ECO:0000259" key="14">
    <source>
        <dbReference type="PROSITE" id="PS50011"/>
    </source>
</evidence>
<reference evidence="17" key="2">
    <citation type="submission" date="2015-01" db="EMBL/GenBank/DDBJ databases">
        <title>Evolutionary Origins and Diversification of the Mycorrhizal Mutualists.</title>
        <authorList>
            <consortium name="DOE Joint Genome Institute"/>
            <consortium name="Mycorrhizal Genomics Consortium"/>
            <person name="Kohler A."/>
            <person name="Kuo A."/>
            <person name="Nagy L.G."/>
            <person name="Floudas D."/>
            <person name="Copeland A."/>
            <person name="Barry K.W."/>
            <person name="Cichocki N."/>
            <person name="Veneault-Fourrey C."/>
            <person name="LaButti K."/>
            <person name="Lindquist E.A."/>
            <person name="Lipzen A."/>
            <person name="Lundell T."/>
            <person name="Morin E."/>
            <person name="Murat C."/>
            <person name="Riley R."/>
            <person name="Ohm R."/>
            <person name="Sun H."/>
            <person name="Tunlid A."/>
            <person name="Henrissat B."/>
            <person name="Grigoriev I.V."/>
            <person name="Hibbett D.S."/>
            <person name="Martin F."/>
        </authorList>
    </citation>
    <scope>NUCLEOTIDE SEQUENCE [LARGE SCALE GENOMIC DNA]</scope>
    <source>
        <strain evidence="17">F 1598</strain>
    </source>
</reference>
<dbReference type="Gene3D" id="1.10.510.10">
    <property type="entry name" value="Transferase(Phosphotransferase) domain 1"/>
    <property type="match status" value="2"/>
</dbReference>
<keyword evidence="6" id="KW-0418">Kinase</keyword>
<evidence type="ECO:0000256" key="12">
    <source>
        <dbReference type="RuleBase" id="RU000304"/>
    </source>
</evidence>
<proteinExistence type="inferred from homology"/>
<dbReference type="GO" id="GO:0005524">
    <property type="term" value="F:ATP binding"/>
    <property type="evidence" value="ECO:0007669"/>
    <property type="project" value="UniProtKB-UniRule"/>
</dbReference>
<dbReference type="InterPro" id="IPR000719">
    <property type="entry name" value="Prot_kinase_dom"/>
</dbReference>
<accession>A0A0C3G251</accession>
<evidence type="ECO:0000313" key="17">
    <source>
        <dbReference type="Proteomes" id="UP000054166"/>
    </source>
</evidence>
<keyword evidence="2 12" id="KW-0723">Serine/threonine-protein kinase</keyword>
<dbReference type="STRING" id="765440.A0A0C3G251"/>
<dbReference type="PROSITE" id="PS00107">
    <property type="entry name" value="PROTEIN_KINASE_ATP"/>
    <property type="match status" value="1"/>
</dbReference>
<dbReference type="Gene3D" id="3.30.200.20">
    <property type="entry name" value="Phosphorylase Kinase, domain 1"/>
    <property type="match status" value="2"/>
</dbReference>
<evidence type="ECO:0000256" key="3">
    <source>
        <dbReference type="ARBA" id="ARBA00022553"/>
    </source>
</evidence>
<feature type="domain" description="Protein kinase" evidence="14">
    <location>
        <begin position="132"/>
        <end position="431"/>
    </location>
</feature>
<dbReference type="EMBL" id="KN832973">
    <property type="protein sequence ID" value="KIM90445.1"/>
    <property type="molecule type" value="Genomic_DNA"/>
</dbReference>
<comment type="similarity">
    <text evidence="8">Belongs to the protein kinase superfamily. STE Ser/Thr protein kinase family. COT1 subfamily.</text>
</comment>
<dbReference type="InParanoid" id="A0A0C3G251"/>
<dbReference type="OrthoDB" id="3638488at2759"/>
<dbReference type="InterPro" id="IPR008271">
    <property type="entry name" value="Ser/Thr_kinase_AS"/>
</dbReference>
<evidence type="ECO:0000256" key="1">
    <source>
        <dbReference type="ARBA" id="ARBA00012513"/>
    </source>
</evidence>
<dbReference type="InterPro" id="IPR050839">
    <property type="entry name" value="Rho-assoc_Ser/Thr_Kinase"/>
</dbReference>
<comment type="catalytic activity">
    <reaction evidence="9">
        <text>L-threonyl-[protein] + ATP = O-phospho-L-threonyl-[protein] + ADP + H(+)</text>
        <dbReference type="Rhea" id="RHEA:46608"/>
        <dbReference type="Rhea" id="RHEA-COMP:11060"/>
        <dbReference type="Rhea" id="RHEA-COMP:11605"/>
        <dbReference type="ChEBI" id="CHEBI:15378"/>
        <dbReference type="ChEBI" id="CHEBI:30013"/>
        <dbReference type="ChEBI" id="CHEBI:30616"/>
        <dbReference type="ChEBI" id="CHEBI:61977"/>
        <dbReference type="ChEBI" id="CHEBI:456216"/>
        <dbReference type="EC" id="2.7.11.1"/>
    </reaction>
</comment>
<feature type="region of interest" description="Disordered" evidence="13">
    <location>
        <begin position="1"/>
        <end position="41"/>
    </location>
</feature>
<dbReference type="GO" id="GO:0005737">
    <property type="term" value="C:cytoplasm"/>
    <property type="evidence" value="ECO:0007669"/>
    <property type="project" value="UniProtKB-ARBA"/>
</dbReference>
<name>A0A0C3G251_PILCF</name>
<evidence type="ECO:0000313" key="16">
    <source>
        <dbReference type="EMBL" id="KIM90445.1"/>
    </source>
</evidence>
<dbReference type="PROSITE" id="PS00108">
    <property type="entry name" value="PROTEIN_KINASE_ST"/>
    <property type="match status" value="1"/>
</dbReference>
<dbReference type="AlphaFoldDB" id="A0A0C3G251"/>
<protein>
    <recommendedName>
        <fullName evidence="1">non-specific serine/threonine protein kinase</fullName>
        <ecNumber evidence="1">2.7.11.1</ecNumber>
    </recommendedName>
</protein>
<evidence type="ECO:0000256" key="5">
    <source>
        <dbReference type="ARBA" id="ARBA00022741"/>
    </source>
</evidence>
<dbReference type="SMART" id="SM00133">
    <property type="entry name" value="S_TK_X"/>
    <property type="match status" value="1"/>
</dbReference>
<dbReference type="HOGENOM" id="CLU_000288_67_2_1"/>
<feature type="domain" description="AGC-kinase C-terminal" evidence="15">
    <location>
        <begin position="432"/>
        <end position="494"/>
    </location>
</feature>
<dbReference type="PROSITE" id="PS50011">
    <property type="entry name" value="PROTEIN_KINASE_DOM"/>
    <property type="match status" value="1"/>
</dbReference>
<dbReference type="Pfam" id="PF00069">
    <property type="entry name" value="Pkinase"/>
    <property type="match status" value="2"/>
</dbReference>
<dbReference type="GO" id="GO:0007010">
    <property type="term" value="P:cytoskeleton organization"/>
    <property type="evidence" value="ECO:0007669"/>
    <property type="project" value="UniProtKB-ARBA"/>
</dbReference>
<reference evidence="16 17" key="1">
    <citation type="submission" date="2014-04" db="EMBL/GenBank/DDBJ databases">
        <authorList>
            <consortium name="DOE Joint Genome Institute"/>
            <person name="Kuo A."/>
            <person name="Tarkka M."/>
            <person name="Buscot F."/>
            <person name="Kohler A."/>
            <person name="Nagy L.G."/>
            <person name="Floudas D."/>
            <person name="Copeland A."/>
            <person name="Barry K.W."/>
            <person name="Cichocki N."/>
            <person name="Veneault-Fourrey C."/>
            <person name="LaButti K."/>
            <person name="Lindquist E.A."/>
            <person name="Lipzen A."/>
            <person name="Lundell T."/>
            <person name="Morin E."/>
            <person name="Murat C."/>
            <person name="Sun H."/>
            <person name="Tunlid A."/>
            <person name="Henrissat B."/>
            <person name="Grigoriev I.V."/>
            <person name="Hibbett D.S."/>
            <person name="Martin F."/>
            <person name="Nordberg H.P."/>
            <person name="Cantor M.N."/>
            <person name="Hua S.X."/>
        </authorList>
    </citation>
    <scope>NUCLEOTIDE SEQUENCE [LARGE SCALE GENOMIC DNA]</scope>
    <source>
        <strain evidence="16 17">F 1598</strain>
    </source>
</reference>
<dbReference type="EC" id="2.7.11.1" evidence="1"/>
<evidence type="ECO:0000256" key="13">
    <source>
        <dbReference type="SAM" id="MobiDB-lite"/>
    </source>
</evidence>
<dbReference type="PROSITE" id="PS51285">
    <property type="entry name" value="AGC_KINASE_CTER"/>
    <property type="match status" value="1"/>
</dbReference>
<evidence type="ECO:0000256" key="2">
    <source>
        <dbReference type="ARBA" id="ARBA00022527"/>
    </source>
</evidence>
<evidence type="ECO:0000256" key="6">
    <source>
        <dbReference type="ARBA" id="ARBA00022777"/>
    </source>
</evidence>
<feature type="binding site" evidence="11">
    <location>
        <position position="161"/>
    </location>
    <ligand>
        <name>ATP</name>
        <dbReference type="ChEBI" id="CHEBI:30616"/>
    </ligand>
</feature>